<feature type="domain" description="Ig-like" evidence="1">
    <location>
        <begin position="122"/>
        <end position="204"/>
    </location>
</feature>
<dbReference type="InterPro" id="IPR013783">
    <property type="entry name" value="Ig-like_fold"/>
</dbReference>
<dbReference type="SUPFAM" id="SSF48726">
    <property type="entry name" value="Immunoglobulin"/>
    <property type="match status" value="3"/>
</dbReference>
<comment type="caution">
    <text evidence="2">The sequence shown here is derived from an EMBL/GenBank/DDBJ whole genome shotgun (WGS) entry which is preliminary data.</text>
</comment>
<dbReference type="Proteomes" id="UP001054837">
    <property type="component" value="Unassembled WGS sequence"/>
</dbReference>
<keyword evidence="3" id="KW-1185">Reference proteome</keyword>
<organism evidence="2 3">
    <name type="scientific">Caerostris darwini</name>
    <dbReference type="NCBI Taxonomy" id="1538125"/>
    <lineage>
        <taxon>Eukaryota</taxon>
        <taxon>Metazoa</taxon>
        <taxon>Ecdysozoa</taxon>
        <taxon>Arthropoda</taxon>
        <taxon>Chelicerata</taxon>
        <taxon>Arachnida</taxon>
        <taxon>Araneae</taxon>
        <taxon>Araneomorphae</taxon>
        <taxon>Entelegynae</taxon>
        <taxon>Araneoidea</taxon>
        <taxon>Araneidae</taxon>
        <taxon>Caerostris</taxon>
    </lineage>
</organism>
<sequence length="353" mass="38420">MYTQLGVPSLLRARPAPESGAARNASAVRLVCHVECDPLCSVTWFRGQDSLLDSKFFVTETLVLEADPRRDVLRSVVSSLSWSLSHLPASSFDFSTFACRSSANPLGPPVHSSTLFRIEYPPENIQVSLSLLDVMEGDTPEDVVCSASAFPPGHYLWTVGETVLSRSRVLSFNTTVTRDMAGNYSCVVNNPHGRARADLQLRVNHRPECSVRKDYDDQRNVVLICRSVAHPAVANFTWFRDNASLSGLHGSGRHESALVLKGDDNPARYSCVSSNALGPSDPCKLQLTSLPGEISTYFTASLVHVSAACFDTNPSGAEKPILDPDDPVAGNWSMAKDNMPLHFSEGPRGLKTD</sequence>
<protein>
    <recommendedName>
        <fullName evidence="1">Ig-like domain-containing protein</fullName>
    </recommendedName>
</protein>
<proteinExistence type="predicted"/>
<dbReference type="PROSITE" id="PS50835">
    <property type="entry name" value="IG_LIKE"/>
    <property type="match status" value="3"/>
</dbReference>
<dbReference type="InterPro" id="IPR036179">
    <property type="entry name" value="Ig-like_dom_sf"/>
</dbReference>
<dbReference type="PANTHER" id="PTHR46013:SF4">
    <property type="entry name" value="B-CELL RECEPTOR CD22-RELATED"/>
    <property type="match status" value="1"/>
</dbReference>
<feature type="domain" description="Ig-like" evidence="1">
    <location>
        <begin position="207"/>
        <end position="288"/>
    </location>
</feature>
<reference evidence="2 3" key="1">
    <citation type="submission" date="2021-06" db="EMBL/GenBank/DDBJ databases">
        <title>Caerostris darwini draft genome.</title>
        <authorList>
            <person name="Kono N."/>
            <person name="Arakawa K."/>
        </authorList>
    </citation>
    <scope>NUCLEOTIDE SEQUENCE [LARGE SCALE GENOMIC DNA]</scope>
</reference>
<dbReference type="EMBL" id="BPLQ01013365">
    <property type="protein sequence ID" value="GIY71583.1"/>
    <property type="molecule type" value="Genomic_DNA"/>
</dbReference>
<dbReference type="PANTHER" id="PTHR46013">
    <property type="entry name" value="VASCULAR CELL ADHESION MOLECULE 1"/>
    <property type="match status" value="1"/>
</dbReference>
<dbReference type="AlphaFoldDB" id="A0AAV4VQ07"/>
<dbReference type="Pfam" id="PF13895">
    <property type="entry name" value="Ig_2"/>
    <property type="match status" value="1"/>
</dbReference>
<accession>A0AAV4VQ07</accession>
<gene>
    <name evidence="2" type="primary">AVEN_265805_1</name>
    <name evidence="2" type="ORF">CDAR_442901</name>
</gene>
<evidence type="ECO:0000259" key="1">
    <source>
        <dbReference type="PROSITE" id="PS50835"/>
    </source>
</evidence>
<name>A0AAV4VQ07_9ARAC</name>
<feature type="domain" description="Ig-like" evidence="1">
    <location>
        <begin position="8"/>
        <end position="116"/>
    </location>
</feature>
<dbReference type="Gene3D" id="2.60.40.10">
    <property type="entry name" value="Immunoglobulins"/>
    <property type="match status" value="3"/>
</dbReference>
<evidence type="ECO:0000313" key="3">
    <source>
        <dbReference type="Proteomes" id="UP001054837"/>
    </source>
</evidence>
<dbReference type="InterPro" id="IPR007110">
    <property type="entry name" value="Ig-like_dom"/>
</dbReference>
<evidence type="ECO:0000313" key="2">
    <source>
        <dbReference type="EMBL" id="GIY71583.1"/>
    </source>
</evidence>